<comment type="caution">
    <text evidence="2">The sequence shown here is derived from an EMBL/GenBank/DDBJ whole genome shotgun (WGS) entry which is preliminary data.</text>
</comment>
<organism evidence="2 3">
    <name type="scientific">Agaricus bisporus var. burnettii</name>
    <dbReference type="NCBI Taxonomy" id="192524"/>
    <lineage>
        <taxon>Eukaryota</taxon>
        <taxon>Fungi</taxon>
        <taxon>Dikarya</taxon>
        <taxon>Basidiomycota</taxon>
        <taxon>Agaricomycotina</taxon>
        <taxon>Agaricomycetes</taxon>
        <taxon>Agaricomycetidae</taxon>
        <taxon>Agaricales</taxon>
        <taxon>Agaricineae</taxon>
        <taxon>Agaricaceae</taxon>
        <taxon>Agaricus</taxon>
    </lineage>
</organism>
<proteinExistence type="predicted"/>
<dbReference type="Proteomes" id="UP000629468">
    <property type="component" value="Unassembled WGS sequence"/>
</dbReference>
<feature type="compositionally biased region" description="Polar residues" evidence="1">
    <location>
        <begin position="21"/>
        <end position="32"/>
    </location>
</feature>
<reference evidence="2 3" key="1">
    <citation type="journal article" name="Sci. Rep.">
        <title>Telomere-to-telomere assembled and centromere annotated genomes of the two main subspecies of the button mushroom Agaricus bisporus reveal especially polymorphic chromosome ends.</title>
        <authorList>
            <person name="Sonnenberg A.S.M."/>
            <person name="Sedaghat-Telgerd N."/>
            <person name="Lavrijssen B."/>
            <person name="Ohm R.A."/>
            <person name="Hendrickx P.M."/>
            <person name="Scholtmeijer K."/>
            <person name="Baars J.J.P."/>
            <person name="van Peer A."/>
        </authorList>
    </citation>
    <scope>NUCLEOTIDE SEQUENCE [LARGE SCALE GENOMIC DNA]</scope>
    <source>
        <strain evidence="2 3">H119_p4</strain>
    </source>
</reference>
<feature type="region of interest" description="Disordered" evidence="1">
    <location>
        <begin position="1"/>
        <end position="81"/>
    </location>
</feature>
<protein>
    <submittedName>
        <fullName evidence="2">Uncharacterized protein</fullName>
    </submittedName>
</protein>
<dbReference type="EMBL" id="JABXXO010000003">
    <property type="protein sequence ID" value="KAF7782922.1"/>
    <property type="molecule type" value="Genomic_DNA"/>
</dbReference>
<evidence type="ECO:0000313" key="3">
    <source>
        <dbReference type="Proteomes" id="UP000629468"/>
    </source>
</evidence>
<sequence>MPRTKITKELVTVKAEENLSDTKMSSSFNGNTVDEDETQHSGLGDDDEEMSADEPTNILSDERFQAHLSQPENKPKNNDSYKEVVMENGEGQTRTRLNHQPTTHSQVSSLLCEYLNYLAEAELVKTCFPLDFF</sequence>
<accession>A0A8H7F903</accession>
<evidence type="ECO:0000313" key="2">
    <source>
        <dbReference type="EMBL" id="KAF7782922.1"/>
    </source>
</evidence>
<dbReference type="AlphaFoldDB" id="A0A8H7F903"/>
<gene>
    <name evidence="2" type="ORF">Agabi119p4_2298</name>
</gene>
<evidence type="ECO:0000256" key="1">
    <source>
        <dbReference type="SAM" id="MobiDB-lite"/>
    </source>
</evidence>
<name>A0A8H7F903_AGABI</name>